<dbReference type="GO" id="GO:0004252">
    <property type="term" value="F:serine-type endopeptidase activity"/>
    <property type="evidence" value="ECO:0007669"/>
    <property type="project" value="InterPro"/>
</dbReference>
<keyword evidence="5" id="KW-1185">Reference proteome</keyword>
<dbReference type="GO" id="GO:0006508">
    <property type="term" value="P:proteolysis"/>
    <property type="evidence" value="ECO:0007669"/>
    <property type="project" value="InterPro"/>
</dbReference>
<keyword evidence="2" id="KW-1015">Disulfide bond</keyword>
<dbReference type="Pfam" id="PF00089">
    <property type="entry name" value="Trypsin"/>
    <property type="match status" value="1"/>
</dbReference>
<comment type="similarity">
    <text evidence="1">Belongs to the peptidase S1 family. Snake venom subfamily.</text>
</comment>
<organism evidence="4 5">
    <name type="scientific">Phrynocephalus forsythii</name>
    <dbReference type="NCBI Taxonomy" id="171643"/>
    <lineage>
        <taxon>Eukaryota</taxon>
        <taxon>Metazoa</taxon>
        <taxon>Chordata</taxon>
        <taxon>Craniata</taxon>
        <taxon>Vertebrata</taxon>
        <taxon>Euteleostomi</taxon>
        <taxon>Lepidosauria</taxon>
        <taxon>Squamata</taxon>
        <taxon>Bifurcata</taxon>
        <taxon>Unidentata</taxon>
        <taxon>Episquamata</taxon>
        <taxon>Toxicofera</taxon>
        <taxon>Iguania</taxon>
        <taxon>Acrodonta</taxon>
        <taxon>Agamidae</taxon>
        <taxon>Agaminae</taxon>
        <taxon>Phrynocephalus</taxon>
    </lineage>
</organism>
<evidence type="ECO:0000256" key="2">
    <source>
        <dbReference type="ARBA" id="ARBA00023157"/>
    </source>
</evidence>
<dbReference type="OrthoDB" id="546450at2759"/>
<comment type="caution">
    <text evidence="4">The sequence shown here is derived from an EMBL/GenBank/DDBJ whole genome shotgun (WGS) entry which is preliminary data.</text>
</comment>
<dbReference type="PANTHER" id="PTHR24253">
    <property type="entry name" value="TRANSMEMBRANE PROTEASE SERINE"/>
    <property type="match status" value="1"/>
</dbReference>
<dbReference type="Gene3D" id="2.40.10.10">
    <property type="entry name" value="Trypsin-like serine proteases"/>
    <property type="match status" value="1"/>
</dbReference>
<dbReference type="InterPro" id="IPR018114">
    <property type="entry name" value="TRYPSIN_HIS"/>
</dbReference>
<dbReference type="SMART" id="SM00020">
    <property type="entry name" value="Tryp_SPc"/>
    <property type="match status" value="1"/>
</dbReference>
<dbReference type="EMBL" id="JAPFRF010000002">
    <property type="protein sequence ID" value="KAJ7341338.1"/>
    <property type="molecule type" value="Genomic_DNA"/>
</dbReference>
<dbReference type="PRINTS" id="PR00722">
    <property type="entry name" value="CHYMOTRYPSIN"/>
</dbReference>
<evidence type="ECO:0000313" key="5">
    <source>
        <dbReference type="Proteomes" id="UP001142489"/>
    </source>
</evidence>
<dbReference type="PROSITE" id="PS50240">
    <property type="entry name" value="TRYPSIN_DOM"/>
    <property type="match status" value="1"/>
</dbReference>
<evidence type="ECO:0000259" key="3">
    <source>
        <dbReference type="PROSITE" id="PS50240"/>
    </source>
</evidence>
<name>A0A9Q1B5S7_9SAUR</name>
<protein>
    <recommendedName>
        <fullName evidence="3">Peptidase S1 domain-containing protein</fullName>
    </recommendedName>
</protein>
<dbReference type="SUPFAM" id="SSF50494">
    <property type="entry name" value="Trypsin-like serine proteases"/>
    <property type="match status" value="1"/>
</dbReference>
<evidence type="ECO:0000313" key="4">
    <source>
        <dbReference type="EMBL" id="KAJ7341338.1"/>
    </source>
</evidence>
<dbReference type="InterPro" id="IPR001254">
    <property type="entry name" value="Trypsin_dom"/>
</dbReference>
<dbReference type="InterPro" id="IPR001314">
    <property type="entry name" value="Peptidase_S1A"/>
</dbReference>
<dbReference type="AlphaFoldDB" id="A0A9Q1B5S7"/>
<evidence type="ECO:0000256" key="1">
    <source>
        <dbReference type="ARBA" id="ARBA00009228"/>
    </source>
</evidence>
<dbReference type="InterPro" id="IPR043504">
    <property type="entry name" value="Peptidase_S1_PA_chymotrypsin"/>
</dbReference>
<dbReference type="GO" id="GO:0005576">
    <property type="term" value="C:extracellular region"/>
    <property type="evidence" value="ECO:0007669"/>
    <property type="project" value="UniProtKB-ARBA"/>
</dbReference>
<dbReference type="CDD" id="cd00190">
    <property type="entry name" value="Tryp_SPc"/>
    <property type="match status" value="1"/>
</dbReference>
<dbReference type="PANTHER" id="PTHR24253:SF8">
    <property type="entry name" value="SERINE PROTEASE 52"/>
    <property type="match status" value="1"/>
</dbReference>
<gene>
    <name evidence="4" type="ORF">JRQ81_005314</name>
</gene>
<dbReference type="InterPro" id="IPR009003">
    <property type="entry name" value="Peptidase_S1_PA"/>
</dbReference>
<sequence length="279" mass="30437">MPRHIPHRRHCRGRSAFKPKASICGGAILSSWWVLSAAHCFTGDISSGLHIVVNMDGNPLGRRDLERVLFHQDFNGETLKNDIALILLDSPIHFNEETTPICLPLLHDLSIWHDCWVAMWRPTPTGPGADDNETTKVLKRTEMTLIGKKACLEKVPALTGDVLCTISEAEEGPKTCKDDSGSPLVCTHGKSTKWFLVGVASKGEHCKQEGSPAVYTAVFHYMDWIEKATAVEGKPFIPEGVDDIGLRAETSTPPSSSQAPSSSAAFMIPPVLVLTVFSL</sequence>
<reference evidence="4" key="1">
    <citation type="journal article" date="2023" name="DNA Res.">
        <title>Chromosome-level genome assembly of Phrynocephalus forsythii using third-generation DNA sequencing and Hi-C analysis.</title>
        <authorList>
            <person name="Qi Y."/>
            <person name="Zhao W."/>
            <person name="Zhao Y."/>
            <person name="Niu C."/>
            <person name="Cao S."/>
            <person name="Zhang Y."/>
        </authorList>
    </citation>
    <scope>NUCLEOTIDE SEQUENCE</scope>
    <source>
        <tissue evidence="4">Muscle</tissue>
    </source>
</reference>
<feature type="domain" description="Peptidase S1" evidence="3">
    <location>
        <begin position="1"/>
        <end position="230"/>
    </location>
</feature>
<dbReference type="PROSITE" id="PS00134">
    <property type="entry name" value="TRYPSIN_HIS"/>
    <property type="match status" value="1"/>
</dbReference>
<dbReference type="Proteomes" id="UP001142489">
    <property type="component" value="Unassembled WGS sequence"/>
</dbReference>
<proteinExistence type="inferred from homology"/>
<accession>A0A9Q1B5S7</accession>